<evidence type="ECO:0000313" key="3">
    <source>
        <dbReference type="EMBL" id="AEV99058.1"/>
    </source>
</evidence>
<organism evidence="3 4">
    <name type="scientific">Niastella koreensis (strain DSM 17620 / KACC 11465 / NBRC 106392 / GR20-10)</name>
    <dbReference type="NCBI Taxonomy" id="700598"/>
    <lineage>
        <taxon>Bacteria</taxon>
        <taxon>Pseudomonadati</taxon>
        <taxon>Bacteroidota</taxon>
        <taxon>Chitinophagia</taxon>
        <taxon>Chitinophagales</taxon>
        <taxon>Chitinophagaceae</taxon>
        <taxon>Niastella</taxon>
    </lineage>
</organism>
<dbReference type="Proteomes" id="UP000005438">
    <property type="component" value="Chromosome"/>
</dbReference>
<gene>
    <name evidence="3" type="ordered locus">Niako_2720</name>
</gene>
<dbReference type="EMBL" id="CP003178">
    <property type="protein sequence ID" value="AEV99058.1"/>
    <property type="molecule type" value="Genomic_DNA"/>
</dbReference>
<dbReference type="KEGG" id="nko:Niako_2720"/>
<feature type="transmembrane region" description="Helical" evidence="1">
    <location>
        <begin position="12"/>
        <end position="32"/>
    </location>
</feature>
<keyword evidence="1" id="KW-0472">Membrane</keyword>
<feature type="transmembrane region" description="Helical" evidence="1">
    <location>
        <begin position="131"/>
        <end position="148"/>
    </location>
</feature>
<dbReference type="AlphaFoldDB" id="G8T737"/>
<evidence type="ECO:0000313" key="4">
    <source>
        <dbReference type="Proteomes" id="UP000005438"/>
    </source>
</evidence>
<dbReference type="InterPro" id="IPR000326">
    <property type="entry name" value="PAP2/HPO"/>
</dbReference>
<feature type="transmembrane region" description="Helical" evidence="1">
    <location>
        <begin position="155"/>
        <end position="171"/>
    </location>
</feature>
<keyword evidence="1" id="KW-0812">Transmembrane</keyword>
<dbReference type="Gene3D" id="1.20.144.10">
    <property type="entry name" value="Phosphatidic acid phosphatase type 2/haloperoxidase"/>
    <property type="match status" value="1"/>
</dbReference>
<dbReference type="SUPFAM" id="SSF48317">
    <property type="entry name" value="Acid phosphatase/Vanadium-dependent haloperoxidase"/>
    <property type="match status" value="1"/>
</dbReference>
<sequence>MKQFIRIIKADPGYWGVLLIVFTISGICLSVFSARQIFFSLNSIHTLYLDTFFQNYTLLGDGVVSIAIFLMLLLAERWSLAVQVLTAYLFSGIVSQILKKAFHAPRPHAIISNAEYPHFIEGITNTGMNSFPSGHTTSVFALATILALNATDKRFSIIYIITAIITGYSRIYLGQHFLADVTAGALIGTFSGLLVYWYLRQVKIEWVSVRNEPTLI</sequence>
<evidence type="ECO:0000256" key="1">
    <source>
        <dbReference type="SAM" id="Phobius"/>
    </source>
</evidence>
<feature type="transmembrane region" description="Helical" evidence="1">
    <location>
        <begin position="80"/>
        <end position="98"/>
    </location>
</feature>
<dbReference type="eggNOG" id="COG0671">
    <property type="taxonomic scope" value="Bacteria"/>
</dbReference>
<feature type="domain" description="Phosphatidic acid phosphatase type 2/haloperoxidase" evidence="2">
    <location>
        <begin position="79"/>
        <end position="196"/>
    </location>
</feature>
<proteinExistence type="predicted"/>
<evidence type="ECO:0000259" key="2">
    <source>
        <dbReference type="SMART" id="SM00014"/>
    </source>
</evidence>
<dbReference type="PANTHER" id="PTHR14969">
    <property type="entry name" value="SPHINGOSINE-1-PHOSPHATE PHOSPHOHYDROLASE"/>
    <property type="match status" value="1"/>
</dbReference>
<dbReference type="Pfam" id="PF01569">
    <property type="entry name" value="PAP2"/>
    <property type="match status" value="1"/>
</dbReference>
<dbReference type="HOGENOM" id="CLU_072573_10_1_10"/>
<name>G8T737_NIAKG</name>
<feature type="transmembrane region" description="Helical" evidence="1">
    <location>
        <begin position="52"/>
        <end position="73"/>
    </location>
</feature>
<dbReference type="InterPro" id="IPR036938">
    <property type="entry name" value="PAP2/HPO_sf"/>
</dbReference>
<keyword evidence="1" id="KW-1133">Transmembrane helix</keyword>
<protein>
    <submittedName>
        <fullName evidence="3">Phosphoesterase PA-phosphatase related protein</fullName>
    </submittedName>
</protein>
<dbReference type="SMART" id="SM00014">
    <property type="entry name" value="acidPPc"/>
    <property type="match status" value="1"/>
</dbReference>
<feature type="transmembrane region" description="Helical" evidence="1">
    <location>
        <begin position="177"/>
        <end position="199"/>
    </location>
</feature>
<dbReference type="STRING" id="700598.Niako_2720"/>
<dbReference type="PANTHER" id="PTHR14969:SF13">
    <property type="entry name" value="AT30094P"/>
    <property type="match status" value="1"/>
</dbReference>
<accession>G8T737</accession>
<reference evidence="3 4" key="1">
    <citation type="submission" date="2011-12" db="EMBL/GenBank/DDBJ databases">
        <title>The complete genome of Niastella koreensis GR20-10.</title>
        <authorList>
            <consortium name="US DOE Joint Genome Institute (JGI-PGF)"/>
            <person name="Lucas S."/>
            <person name="Han J."/>
            <person name="Lapidus A."/>
            <person name="Bruce D."/>
            <person name="Goodwin L."/>
            <person name="Pitluck S."/>
            <person name="Peters L."/>
            <person name="Kyrpides N."/>
            <person name="Mavromatis K."/>
            <person name="Ivanova N."/>
            <person name="Mikhailova N."/>
            <person name="Davenport K."/>
            <person name="Saunders E."/>
            <person name="Detter J.C."/>
            <person name="Tapia R."/>
            <person name="Han C."/>
            <person name="Land M."/>
            <person name="Hauser L."/>
            <person name="Markowitz V."/>
            <person name="Cheng J.-F."/>
            <person name="Hugenholtz P."/>
            <person name="Woyke T."/>
            <person name="Wu D."/>
            <person name="Tindall B."/>
            <person name="Pomrenke H."/>
            <person name="Brambilla E."/>
            <person name="Klenk H.-P."/>
            <person name="Eisen J.A."/>
        </authorList>
    </citation>
    <scope>NUCLEOTIDE SEQUENCE [LARGE SCALE GENOMIC DNA]</scope>
    <source>
        <strain evidence="4">DSM 17620 / KACC 11465 / NBRC 106392 / GR20-10</strain>
    </source>
</reference>